<dbReference type="Proteomes" id="UP001552299">
    <property type="component" value="Unassembled WGS sequence"/>
</dbReference>
<dbReference type="AlphaFoldDB" id="A0ABD0UKK2"/>
<sequence>MKCSLPIIFSDALLAQLIGLLPFSFLSVYLTMASKSESRDCFSWAARDTSGVLSPYKFNRRFKIDIVFHFHSERTRKETRAKRVRQERH</sequence>
<evidence type="ECO:0008006" key="4">
    <source>
        <dbReference type="Google" id="ProtNLM"/>
    </source>
</evidence>
<keyword evidence="1" id="KW-1133">Transmembrane helix</keyword>
<reference evidence="2 3" key="1">
    <citation type="journal article" date="2024" name="Plant Biotechnol. J.">
        <title>Dendrobium thyrsiflorum genome and its molecular insights into genes involved in important horticultural traits.</title>
        <authorList>
            <person name="Chen B."/>
            <person name="Wang J.Y."/>
            <person name="Zheng P.J."/>
            <person name="Li K.L."/>
            <person name="Liang Y.M."/>
            <person name="Chen X.F."/>
            <person name="Zhang C."/>
            <person name="Zhao X."/>
            <person name="He X."/>
            <person name="Zhang G.Q."/>
            <person name="Liu Z.J."/>
            <person name="Xu Q."/>
        </authorList>
    </citation>
    <scope>NUCLEOTIDE SEQUENCE [LARGE SCALE GENOMIC DNA]</scope>
    <source>
        <strain evidence="2">GZMU011</strain>
    </source>
</reference>
<keyword evidence="1" id="KW-0812">Transmembrane</keyword>
<evidence type="ECO:0000313" key="2">
    <source>
        <dbReference type="EMBL" id="KAL0913149.1"/>
    </source>
</evidence>
<name>A0ABD0UKK2_DENTH</name>
<accession>A0ABD0UKK2</accession>
<feature type="transmembrane region" description="Helical" evidence="1">
    <location>
        <begin position="12"/>
        <end position="30"/>
    </location>
</feature>
<keyword evidence="1" id="KW-0472">Membrane</keyword>
<protein>
    <recommendedName>
        <fullName evidence="4">Secreted protein</fullName>
    </recommendedName>
</protein>
<dbReference type="EMBL" id="JANQDX010000013">
    <property type="protein sequence ID" value="KAL0913149.1"/>
    <property type="molecule type" value="Genomic_DNA"/>
</dbReference>
<comment type="caution">
    <text evidence="2">The sequence shown here is derived from an EMBL/GenBank/DDBJ whole genome shotgun (WGS) entry which is preliminary data.</text>
</comment>
<gene>
    <name evidence="2" type="ORF">M5K25_016584</name>
</gene>
<proteinExistence type="predicted"/>
<keyword evidence="3" id="KW-1185">Reference proteome</keyword>
<evidence type="ECO:0000313" key="3">
    <source>
        <dbReference type="Proteomes" id="UP001552299"/>
    </source>
</evidence>
<organism evidence="2 3">
    <name type="scientific">Dendrobium thyrsiflorum</name>
    <name type="common">Pinecone-like raceme dendrobium</name>
    <name type="synonym">Orchid</name>
    <dbReference type="NCBI Taxonomy" id="117978"/>
    <lineage>
        <taxon>Eukaryota</taxon>
        <taxon>Viridiplantae</taxon>
        <taxon>Streptophyta</taxon>
        <taxon>Embryophyta</taxon>
        <taxon>Tracheophyta</taxon>
        <taxon>Spermatophyta</taxon>
        <taxon>Magnoliopsida</taxon>
        <taxon>Liliopsida</taxon>
        <taxon>Asparagales</taxon>
        <taxon>Orchidaceae</taxon>
        <taxon>Epidendroideae</taxon>
        <taxon>Malaxideae</taxon>
        <taxon>Dendrobiinae</taxon>
        <taxon>Dendrobium</taxon>
    </lineage>
</organism>
<evidence type="ECO:0000256" key="1">
    <source>
        <dbReference type="SAM" id="Phobius"/>
    </source>
</evidence>